<feature type="domain" description="HTH marR-type" evidence="2">
    <location>
        <begin position="38"/>
        <end position="82"/>
    </location>
</feature>
<dbReference type="SUPFAM" id="SSF46785">
    <property type="entry name" value="Winged helix' DNA-binding domain"/>
    <property type="match status" value="1"/>
</dbReference>
<dbReference type="RefSeq" id="WP_129892755.1">
    <property type="nucleotide sequence ID" value="NZ_CP035758.1"/>
</dbReference>
<gene>
    <name evidence="3" type="ORF">EPA93_39285</name>
</gene>
<dbReference type="Pfam" id="PF01047">
    <property type="entry name" value="MarR"/>
    <property type="match status" value="1"/>
</dbReference>
<reference evidence="3 4" key="1">
    <citation type="submission" date="2019-01" db="EMBL/GenBank/DDBJ databases">
        <title>Ktedonosporobacter rubrisoli SCAWS-G2.</title>
        <authorList>
            <person name="Huang Y."/>
            <person name="Yan B."/>
        </authorList>
    </citation>
    <scope>NUCLEOTIDE SEQUENCE [LARGE SCALE GENOMIC DNA]</scope>
    <source>
        <strain evidence="3 4">SCAWS-G2</strain>
    </source>
</reference>
<dbReference type="InterPro" id="IPR043129">
    <property type="entry name" value="ATPase_NBD"/>
</dbReference>
<evidence type="ECO:0000313" key="4">
    <source>
        <dbReference type="Proteomes" id="UP000290365"/>
    </source>
</evidence>
<dbReference type="InterPro" id="IPR000600">
    <property type="entry name" value="ROK"/>
</dbReference>
<dbReference type="InterPro" id="IPR000835">
    <property type="entry name" value="HTH_MarR-typ"/>
</dbReference>
<dbReference type="Gene3D" id="1.10.10.10">
    <property type="entry name" value="Winged helix-like DNA-binding domain superfamily/Winged helix DNA-binding domain"/>
    <property type="match status" value="1"/>
</dbReference>
<dbReference type="AlphaFoldDB" id="A0A4P6K0W3"/>
<evidence type="ECO:0000313" key="3">
    <source>
        <dbReference type="EMBL" id="QBD81694.1"/>
    </source>
</evidence>
<accession>A0A4P6K0W3</accession>
<dbReference type="Proteomes" id="UP000290365">
    <property type="component" value="Chromosome"/>
</dbReference>
<dbReference type="EMBL" id="CP035758">
    <property type="protein sequence ID" value="QBD81694.1"/>
    <property type="molecule type" value="Genomic_DNA"/>
</dbReference>
<dbReference type="PANTHER" id="PTHR18964">
    <property type="entry name" value="ROK (REPRESSOR, ORF, KINASE) FAMILY"/>
    <property type="match status" value="1"/>
</dbReference>
<dbReference type="InterPro" id="IPR036390">
    <property type="entry name" value="WH_DNA-bd_sf"/>
</dbReference>
<dbReference type="SUPFAM" id="SSF53067">
    <property type="entry name" value="Actin-like ATPase domain"/>
    <property type="match status" value="1"/>
</dbReference>
<sequence>MSDAVQRLIQDMRLHSVDGSDKSSGSQGTGLHYVREYNRLLVLNCVREYGPIARVMIAKRTGLSRTTVSSIIDVLLQEGFVREGSFSHSSSEGGRRAILVHFNAETGYVIGIDIGRSHLTILITDLSAKIIARQSGQFDIERGPKICLPLLIAEMRVFVENAGISWERIVGIGLGIPGPLDAQRRKLSAPQVCQVGIM</sequence>
<dbReference type="Pfam" id="PF00480">
    <property type="entry name" value="ROK"/>
    <property type="match status" value="1"/>
</dbReference>
<proteinExistence type="inferred from homology"/>
<keyword evidence="4" id="KW-1185">Reference proteome</keyword>
<dbReference type="PANTHER" id="PTHR18964:SF173">
    <property type="entry name" value="GLUCOKINASE"/>
    <property type="match status" value="1"/>
</dbReference>
<dbReference type="OrthoDB" id="9796533at2"/>
<evidence type="ECO:0000259" key="2">
    <source>
        <dbReference type="Pfam" id="PF01047"/>
    </source>
</evidence>
<dbReference type="KEGG" id="kbs:EPA93_39285"/>
<protein>
    <submittedName>
        <fullName evidence="3">ROK family transcriptional regulator</fullName>
    </submittedName>
</protein>
<dbReference type="Gene3D" id="3.30.420.40">
    <property type="match status" value="1"/>
</dbReference>
<evidence type="ECO:0000256" key="1">
    <source>
        <dbReference type="ARBA" id="ARBA00006479"/>
    </source>
</evidence>
<name>A0A4P6K0W3_KTERU</name>
<organism evidence="3 4">
    <name type="scientific">Ktedonosporobacter rubrisoli</name>
    <dbReference type="NCBI Taxonomy" id="2509675"/>
    <lineage>
        <taxon>Bacteria</taxon>
        <taxon>Bacillati</taxon>
        <taxon>Chloroflexota</taxon>
        <taxon>Ktedonobacteria</taxon>
        <taxon>Ktedonobacterales</taxon>
        <taxon>Ktedonosporobacteraceae</taxon>
        <taxon>Ktedonosporobacter</taxon>
    </lineage>
</organism>
<dbReference type="InterPro" id="IPR036388">
    <property type="entry name" value="WH-like_DNA-bd_sf"/>
</dbReference>
<comment type="similarity">
    <text evidence="1">Belongs to the ROK (NagC/XylR) family.</text>
</comment>